<evidence type="ECO:0000256" key="1">
    <source>
        <dbReference type="ARBA" id="ARBA00004141"/>
    </source>
</evidence>
<sequence length="380" mass="43026">MIPSPRNPSTTVRAPVLWAIARENLEILIILKPVEFWYSAILRSGGSITCLDSSKSVLGWKRLCVWVGRNLSAGTTIMLVLRCPKDMKTELIDGFSDKGELVMRQPMLLNAFFAQNSLQKADKFTETWADPIYEWERKVDENGTTSDFTARTRVFLTLARQITQVATDYDILGPALHHLKTEHEWIAAQSDDRHLETGDSTADVDNAGFKDVWDVYLSELQLLKSYAELYKTRTQLAINECFALINQRDAEINIKMAKESTKIARSSHEDGQSLRTIQILTMIFLPASLFSGIFGMGFFNTDTDDNGNIRFSVSSNWWWYPALTIPMTAATMLTVVGRKLGEKWKKDKLPYHPRPGASFKYTHAVSAALEPLLQYRSVSI</sequence>
<reference evidence="6 7" key="1">
    <citation type="journal article" date="2018" name="Nat. Ecol. Evol.">
        <title>Pezizomycetes genomes reveal the molecular basis of ectomycorrhizal truffle lifestyle.</title>
        <authorList>
            <person name="Murat C."/>
            <person name="Payen T."/>
            <person name="Noel B."/>
            <person name="Kuo A."/>
            <person name="Morin E."/>
            <person name="Chen J."/>
            <person name="Kohler A."/>
            <person name="Krizsan K."/>
            <person name="Balestrini R."/>
            <person name="Da Silva C."/>
            <person name="Montanini B."/>
            <person name="Hainaut M."/>
            <person name="Levati E."/>
            <person name="Barry K.W."/>
            <person name="Belfiori B."/>
            <person name="Cichocki N."/>
            <person name="Clum A."/>
            <person name="Dockter R.B."/>
            <person name="Fauchery L."/>
            <person name="Guy J."/>
            <person name="Iotti M."/>
            <person name="Le Tacon F."/>
            <person name="Lindquist E.A."/>
            <person name="Lipzen A."/>
            <person name="Malagnac F."/>
            <person name="Mello A."/>
            <person name="Molinier V."/>
            <person name="Miyauchi S."/>
            <person name="Poulain J."/>
            <person name="Riccioni C."/>
            <person name="Rubini A."/>
            <person name="Sitrit Y."/>
            <person name="Splivallo R."/>
            <person name="Traeger S."/>
            <person name="Wang M."/>
            <person name="Zifcakova L."/>
            <person name="Wipf D."/>
            <person name="Zambonelli A."/>
            <person name="Paolocci F."/>
            <person name="Nowrousian M."/>
            <person name="Ottonello S."/>
            <person name="Baldrian P."/>
            <person name="Spatafora J.W."/>
            <person name="Henrissat B."/>
            <person name="Nagy L.G."/>
            <person name="Aury J.M."/>
            <person name="Wincker P."/>
            <person name="Grigoriev I.V."/>
            <person name="Bonfante P."/>
            <person name="Martin F.M."/>
        </authorList>
    </citation>
    <scope>NUCLEOTIDE SEQUENCE [LARGE SCALE GENOMIC DNA]</scope>
    <source>
        <strain evidence="6 7">CCBAS932</strain>
    </source>
</reference>
<dbReference type="SUPFAM" id="SSF144083">
    <property type="entry name" value="Magnesium transport protein CorA, transmembrane region"/>
    <property type="match status" value="1"/>
</dbReference>
<evidence type="ECO:0000256" key="4">
    <source>
        <dbReference type="ARBA" id="ARBA00023136"/>
    </source>
</evidence>
<keyword evidence="2 5" id="KW-0812">Transmembrane</keyword>
<dbReference type="Proteomes" id="UP000277580">
    <property type="component" value="Unassembled WGS sequence"/>
</dbReference>
<accession>A0A3N4KQU4</accession>
<dbReference type="Gene3D" id="1.20.58.340">
    <property type="entry name" value="Magnesium transport protein CorA, transmembrane region"/>
    <property type="match status" value="1"/>
</dbReference>
<evidence type="ECO:0000313" key="7">
    <source>
        <dbReference type="Proteomes" id="UP000277580"/>
    </source>
</evidence>
<gene>
    <name evidence="6" type="ORF">P167DRAFT_213042</name>
</gene>
<keyword evidence="3 5" id="KW-1133">Transmembrane helix</keyword>
<protein>
    <recommendedName>
        <fullName evidence="8">Cora-domain-containing protein</fullName>
    </recommendedName>
</protein>
<keyword evidence="4 5" id="KW-0472">Membrane</keyword>
<evidence type="ECO:0000256" key="5">
    <source>
        <dbReference type="SAM" id="Phobius"/>
    </source>
</evidence>
<dbReference type="InterPro" id="IPR045863">
    <property type="entry name" value="CorA_TM1_TM2"/>
</dbReference>
<organism evidence="6 7">
    <name type="scientific">Morchella conica CCBAS932</name>
    <dbReference type="NCBI Taxonomy" id="1392247"/>
    <lineage>
        <taxon>Eukaryota</taxon>
        <taxon>Fungi</taxon>
        <taxon>Dikarya</taxon>
        <taxon>Ascomycota</taxon>
        <taxon>Pezizomycotina</taxon>
        <taxon>Pezizomycetes</taxon>
        <taxon>Pezizales</taxon>
        <taxon>Morchellaceae</taxon>
        <taxon>Morchella</taxon>
    </lineage>
</organism>
<dbReference type="AlphaFoldDB" id="A0A3N4KQU4"/>
<dbReference type="InParanoid" id="A0A3N4KQU4"/>
<dbReference type="OrthoDB" id="2830640at2759"/>
<name>A0A3N4KQU4_9PEZI</name>
<dbReference type="GO" id="GO:0016020">
    <property type="term" value="C:membrane"/>
    <property type="evidence" value="ECO:0007669"/>
    <property type="project" value="UniProtKB-SubCell"/>
</dbReference>
<feature type="transmembrane region" description="Helical" evidence="5">
    <location>
        <begin position="318"/>
        <end position="336"/>
    </location>
</feature>
<keyword evidence="7" id="KW-1185">Reference proteome</keyword>
<evidence type="ECO:0000256" key="3">
    <source>
        <dbReference type="ARBA" id="ARBA00022989"/>
    </source>
</evidence>
<dbReference type="EMBL" id="ML119134">
    <property type="protein sequence ID" value="RPB11692.1"/>
    <property type="molecule type" value="Genomic_DNA"/>
</dbReference>
<evidence type="ECO:0000256" key="2">
    <source>
        <dbReference type="ARBA" id="ARBA00022692"/>
    </source>
</evidence>
<evidence type="ECO:0008006" key="8">
    <source>
        <dbReference type="Google" id="ProtNLM"/>
    </source>
</evidence>
<feature type="transmembrane region" description="Helical" evidence="5">
    <location>
        <begin position="279"/>
        <end position="298"/>
    </location>
</feature>
<evidence type="ECO:0000313" key="6">
    <source>
        <dbReference type="EMBL" id="RPB11692.1"/>
    </source>
</evidence>
<comment type="subcellular location">
    <subcellularLocation>
        <location evidence="1">Membrane</location>
        <topology evidence="1">Multi-pass membrane protein</topology>
    </subcellularLocation>
</comment>
<proteinExistence type="predicted"/>